<evidence type="ECO:0000313" key="1">
    <source>
        <dbReference type="EMBL" id="CAG8704190.1"/>
    </source>
</evidence>
<dbReference type="Proteomes" id="UP000789342">
    <property type="component" value="Unassembled WGS sequence"/>
</dbReference>
<reference evidence="1" key="1">
    <citation type="submission" date="2021-06" db="EMBL/GenBank/DDBJ databases">
        <authorList>
            <person name="Kallberg Y."/>
            <person name="Tangrot J."/>
            <person name="Rosling A."/>
        </authorList>
    </citation>
    <scope>NUCLEOTIDE SEQUENCE</scope>
    <source>
        <strain evidence="1">CL551</strain>
    </source>
</reference>
<protein>
    <submittedName>
        <fullName evidence="1">11899_t:CDS:1</fullName>
    </submittedName>
</protein>
<sequence>RGENNLQEGVYLYPICIGWQTALEINNKCFYTQVLEGNKQHKNYSGYQCQSELKFSNIESSPSPAITSLYMCLVSNTSTKFSGPQILGWDNPSILEQSLDGVEFRPFFITVNKYRIYIIALDSNDTENDIARIGYTASFIGNYIREQVIYIQRIDIDGCYIEIYQNEIMKEHYIESTPNSVWILSKKFKKYRGTQLFGLEHPLIHQTLAKHQTPKCDITLWKNKDIMNYLYKYHLFTKLLQILNEHELRAWQAMLKATGCINITPFAKKESKIRVP</sequence>
<comment type="caution">
    <text evidence="1">The sequence shown here is derived from an EMBL/GenBank/DDBJ whole genome shotgun (WGS) entry which is preliminary data.</text>
</comment>
<feature type="non-terminal residue" evidence="1">
    <location>
        <position position="276"/>
    </location>
</feature>
<dbReference type="EMBL" id="CAJVPV010017802">
    <property type="protein sequence ID" value="CAG8704190.1"/>
    <property type="molecule type" value="Genomic_DNA"/>
</dbReference>
<keyword evidence="2" id="KW-1185">Reference proteome</keyword>
<name>A0A9N9HT20_9GLOM</name>
<organism evidence="1 2">
    <name type="scientific">Acaulospora morrowiae</name>
    <dbReference type="NCBI Taxonomy" id="94023"/>
    <lineage>
        <taxon>Eukaryota</taxon>
        <taxon>Fungi</taxon>
        <taxon>Fungi incertae sedis</taxon>
        <taxon>Mucoromycota</taxon>
        <taxon>Glomeromycotina</taxon>
        <taxon>Glomeromycetes</taxon>
        <taxon>Diversisporales</taxon>
        <taxon>Acaulosporaceae</taxon>
        <taxon>Acaulospora</taxon>
    </lineage>
</organism>
<proteinExistence type="predicted"/>
<gene>
    <name evidence="1" type="ORF">AMORRO_LOCUS12301</name>
</gene>
<dbReference type="OrthoDB" id="2406981at2759"/>
<evidence type="ECO:0000313" key="2">
    <source>
        <dbReference type="Proteomes" id="UP000789342"/>
    </source>
</evidence>
<dbReference type="AlphaFoldDB" id="A0A9N9HT20"/>
<accession>A0A9N9HT20</accession>